<keyword evidence="2" id="KW-1185">Reference proteome</keyword>
<dbReference type="EMBL" id="LR743592">
    <property type="protein sequence ID" value="CAA2620320.1"/>
    <property type="molecule type" value="Genomic_DNA"/>
</dbReference>
<dbReference type="AlphaFoldDB" id="A0A7I8IQ62"/>
<dbReference type="EMBL" id="CACRZD030000005">
    <property type="protein sequence ID" value="CAA6660070.1"/>
    <property type="molecule type" value="Genomic_DNA"/>
</dbReference>
<sequence length="35" mass="4116">MYVCMYVCMYPCIRLPNCSLHFFSSNLFAVAIIHQ</sequence>
<accession>A0A7I8IQ62</accession>
<name>A0A7I8IQ62_SPIIN</name>
<gene>
    <name evidence="1" type="ORF">SI7747_05006489</name>
</gene>
<proteinExistence type="predicted"/>
<reference evidence="1 2" key="1">
    <citation type="submission" date="2019-12" db="EMBL/GenBank/DDBJ databases">
        <authorList>
            <person name="Scholz U."/>
            <person name="Mascher M."/>
            <person name="Fiebig A."/>
        </authorList>
    </citation>
    <scope>NUCLEOTIDE SEQUENCE</scope>
</reference>
<organism evidence="1">
    <name type="scientific">Spirodela intermedia</name>
    <name type="common">Intermediate duckweed</name>
    <dbReference type="NCBI Taxonomy" id="51605"/>
    <lineage>
        <taxon>Eukaryota</taxon>
        <taxon>Viridiplantae</taxon>
        <taxon>Streptophyta</taxon>
        <taxon>Embryophyta</taxon>
        <taxon>Tracheophyta</taxon>
        <taxon>Spermatophyta</taxon>
        <taxon>Magnoliopsida</taxon>
        <taxon>Liliopsida</taxon>
        <taxon>Araceae</taxon>
        <taxon>Lemnoideae</taxon>
        <taxon>Spirodela</taxon>
    </lineage>
</organism>
<dbReference type="Proteomes" id="UP001189122">
    <property type="component" value="Unassembled WGS sequence"/>
</dbReference>
<evidence type="ECO:0000313" key="1">
    <source>
        <dbReference type="EMBL" id="CAA2620320.1"/>
    </source>
</evidence>
<protein>
    <submittedName>
        <fullName evidence="1">Uncharacterized protein</fullName>
    </submittedName>
</protein>
<evidence type="ECO:0000313" key="2">
    <source>
        <dbReference type="Proteomes" id="UP001189122"/>
    </source>
</evidence>